<gene>
    <name evidence="2" type="ORF">EC9_50530</name>
</gene>
<evidence type="ECO:0000256" key="1">
    <source>
        <dbReference type="SAM" id="MobiDB-lite"/>
    </source>
</evidence>
<organism evidence="2 3">
    <name type="scientific">Rosistilla ulvae</name>
    <dbReference type="NCBI Taxonomy" id="1930277"/>
    <lineage>
        <taxon>Bacteria</taxon>
        <taxon>Pseudomonadati</taxon>
        <taxon>Planctomycetota</taxon>
        <taxon>Planctomycetia</taxon>
        <taxon>Pirellulales</taxon>
        <taxon>Pirellulaceae</taxon>
        <taxon>Rosistilla</taxon>
    </lineage>
</organism>
<feature type="compositionally biased region" description="Polar residues" evidence="1">
    <location>
        <begin position="165"/>
        <end position="179"/>
    </location>
</feature>
<feature type="region of interest" description="Disordered" evidence="1">
    <location>
        <begin position="154"/>
        <end position="218"/>
    </location>
</feature>
<dbReference type="Proteomes" id="UP000319557">
    <property type="component" value="Chromosome"/>
</dbReference>
<dbReference type="AlphaFoldDB" id="A0A517M7J4"/>
<feature type="compositionally biased region" description="Gly residues" evidence="1">
    <location>
        <begin position="154"/>
        <end position="164"/>
    </location>
</feature>
<proteinExistence type="predicted"/>
<evidence type="ECO:0000313" key="3">
    <source>
        <dbReference type="Proteomes" id="UP000319557"/>
    </source>
</evidence>
<dbReference type="EMBL" id="CP036261">
    <property type="protein sequence ID" value="QDS90835.1"/>
    <property type="molecule type" value="Genomic_DNA"/>
</dbReference>
<keyword evidence="3" id="KW-1185">Reference proteome</keyword>
<sequence>MYQQPLLTLLTISLMFSLPLADCWGRGRGGGGFGGGHGGGFGGGGGGFGGGGHGGGGFGGGGSFGGGHGGGGGGLGGSGLGGGLGGGSLGGGLGGSGLGGSGLGGSGLGGSGLGGSGLGGSGLGGSGLGGGGLGGGGLGADGLGGTGLGRGASGLGGRGAGGQDAGSNRFSAPTRNQLSGFLGLPSDDGLHSLGGKPGDNFDVNHGTAEGPRGGNAAGVAVTGPQGNTAGRAVGVGPDGGVATAGGVRGADGGAAARGAAVGPNGGVAAGSAARGPDGGAAARGAAVGPNGGIAAGSAARGPDGGAAARGAAVGPNGRVAAGSAVRGPNGGAAARGVVAGPAGAAAGFARVTPSNRYTTAVGVRTNYNHWDIYGGRWYTDHPGAWFAAGWATGAAWRAASWASVGAWMDYYPTTPVYYDYGNNITYENNNVYVDGQDAGTTEQYYAQATELAKSGATAKAPSDGDWLPLGVFALTKNRQTNAIVTIQLAVNKQGVIRGNYTDTKTGKTMVIQGAVDKKTQQVAFTVGDNQSNLIETGLYNLTKDEAPALVHIGDGKTEQYLLVRLKNKDQDSADADSSPTS</sequence>
<name>A0A517M7J4_9BACT</name>
<evidence type="ECO:0008006" key="4">
    <source>
        <dbReference type="Google" id="ProtNLM"/>
    </source>
</evidence>
<evidence type="ECO:0000313" key="2">
    <source>
        <dbReference type="EMBL" id="QDS90835.1"/>
    </source>
</evidence>
<dbReference type="KEGG" id="ruv:EC9_50530"/>
<protein>
    <recommendedName>
        <fullName evidence="4">Mu-protocadherin-putative cell-suface protein</fullName>
    </recommendedName>
</protein>
<accession>A0A517M7J4</accession>
<reference evidence="2 3" key="1">
    <citation type="submission" date="2019-02" db="EMBL/GenBank/DDBJ databases">
        <title>Deep-cultivation of Planctomycetes and their phenomic and genomic characterization uncovers novel biology.</title>
        <authorList>
            <person name="Wiegand S."/>
            <person name="Jogler M."/>
            <person name="Boedeker C."/>
            <person name="Pinto D."/>
            <person name="Vollmers J."/>
            <person name="Rivas-Marin E."/>
            <person name="Kohn T."/>
            <person name="Peeters S.H."/>
            <person name="Heuer A."/>
            <person name="Rast P."/>
            <person name="Oberbeckmann S."/>
            <person name="Bunk B."/>
            <person name="Jeske O."/>
            <person name="Meyerdierks A."/>
            <person name="Storesund J.E."/>
            <person name="Kallscheuer N."/>
            <person name="Luecker S."/>
            <person name="Lage O.M."/>
            <person name="Pohl T."/>
            <person name="Merkel B.J."/>
            <person name="Hornburger P."/>
            <person name="Mueller R.-W."/>
            <person name="Bruemmer F."/>
            <person name="Labrenz M."/>
            <person name="Spormann A.M."/>
            <person name="Op den Camp H."/>
            <person name="Overmann J."/>
            <person name="Amann R."/>
            <person name="Jetten M.S.M."/>
            <person name="Mascher T."/>
            <person name="Medema M.H."/>
            <person name="Devos D.P."/>
            <person name="Kaster A.-K."/>
            <person name="Ovreas L."/>
            <person name="Rohde M."/>
            <person name="Galperin M.Y."/>
            <person name="Jogler C."/>
        </authorList>
    </citation>
    <scope>NUCLEOTIDE SEQUENCE [LARGE SCALE GENOMIC DNA]</scope>
    <source>
        <strain evidence="2 3">EC9</strain>
    </source>
</reference>